<reference evidence="1 2" key="1">
    <citation type="submission" date="2020-08" db="EMBL/GenBank/DDBJ databases">
        <title>Genomic Encyclopedia of Type Strains, Phase IV (KMG-IV): sequencing the most valuable type-strain genomes for metagenomic binning, comparative biology and taxonomic classification.</title>
        <authorList>
            <person name="Goeker M."/>
        </authorList>
    </citation>
    <scope>NUCLEOTIDE SEQUENCE [LARGE SCALE GENOMIC DNA]</scope>
    <source>
        <strain evidence="1 2">DSM 26189</strain>
    </source>
</reference>
<dbReference type="Gene3D" id="3.40.190.270">
    <property type="match status" value="1"/>
</dbReference>
<protein>
    <submittedName>
        <fullName evidence="1">ABC-type nitrate/sulfonate/bicarbonate transport system substrate-binding protein</fullName>
    </submittedName>
</protein>
<sequence>MPGHGGGIGRPPRLENIWMMRCPVPAASGVAYRLGWMDEAFGRNGIGVKRVIEDGLNLVEHDPEERDRHLFREGGNIQALAGRALGIPTRVIGLAWIDERQAIMVRPDMQVLDPRDLKGLRFGLPGYARSRGESIARGMSLHGIQSALALGGLTLEDIDLVEVPAPPREQPSREGMRRLWLGLEWLAAGRVDAVYVKGSAAAEAASRLGLAVAIDLDAYPSRLARINNGTPRPITVHQHMLDEHRDLVECFLEQSLRAADWAALNPVELKPIIAHETLSGIEGVDAAYRNNFRRSLHPDLSEDRIEMLRVQAGFLWVHGFLEAPVDIDRWICREPLDAVMKRRADAVNSQQHSC</sequence>
<dbReference type="PANTHER" id="PTHR30024:SF21">
    <property type="entry name" value="ABC TRANSPORTER SUBSTRATE-BINDING PROTEIN"/>
    <property type="match status" value="1"/>
</dbReference>
<dbReference type="Proteomes" id="UP000571950">
    <property type="component" value="Unassembled WGS sequence"/>
</dbReference>
<dbReference type="EMBL" id="JACIDT010000005">
    <property type="protein sequence ID" value="MBB3926060.1"/>
    <property type="molecule type" value="Genomic_DNA"/>
</dbReference>
<name>A0A7W6BFK3_9SPHN</name>
<dbReference type="Gene3D" id="3.40.190.10">
    <property type="entry name" value="Periplasmic binding protein-like II"/>
    <property type="match status" value="1"/>
</dbReference>
<keyword evidence="2" id="KW-1185">Reference proteome</keyword>
<evidence type="ECO:0000313" key="2">
    <source>
        <dbReference type="Proteomes" id="UP000571950"/>
    </source>
</evidence>
<dbReference type="SUPFAM" id="SSF53850">
    <property type="entry name" value="Periplasmic binding protein-like II"/>
    <property type="match status" value="1"/>
</dbReference>
<accession>A0A7W6BFK3</accession>
<gene>
    <name evidence="1" type="ORF">GGR43_001775</name>
</gene>
<comment type="caution">
    <text evidence="1">The sequence shown here is derived from an EMBL/GenBank/DDBJ whole genome shotgun (WGS) entry which is preliminary data.</text>
</comment>
<proteinExistence type="predicted"/>
<dbReference type="AlphaFoldDB" id="A0A7W6BFK3"/>
<dbReference type="PANTHER" id="PTHR30024">
    <property type="entry name" value="ALIPHATIC SULFONATES-BINDING PROTEIN-RELATED"/>
    <property type="match status" value="1"/>
</dbReference>
<evidence type="ECO:0000313" key="1">
    <source>
        <dbReference type="EMBL" id="MBB3926060.1"/>
    </source>
</evidence>
<organism evidence="1 2">
    <name type="scientific">Sphingobium jiangsuense</name>
    <dbReference type="NCBI Taxonomy" id="870476"/>
    <lineage>
        <taxon>Bacteria</taxon>
        <taxon>Pseudomonadati</taxon>
        <taxon>Pseudomonadota</taxon>
        <taxon>Alphaproteobacteria</taxon>
        <taxon>Sphingomonadales</taxon>
        <taxon>Sphingomonadaceae</taxon>
        <taxon>Sphingobium</taxon>
    </lineage>
</organism>
<dbReference type="RefSeq" id="WP_188071612.1">
    <property type="nucleotide sequence ID" value="NZ_BSPS01000029.1"/>
</dbReference>